<keyword evidence="14" id="KW-1185">Reference proteome</keyword>
<dbReference type="InterPro" id="IPR017853">
    <property type="entry name" value="GH"/>
</dbReference>
<dbReference type="PANTHER" id="PTHR10353">
    <property type="entry name" value="GLYCOSYL HYDROLASE"/>
    <property type="match status" value="1"/>
</dbReference>
<dbReference type="InterPro" id="IPR006311">
    <property type="entry name" value="TAT_signal"/>
</dbReference>
<dbReference type="PRINTS" id="PR00131">
    <property type="entry name" value="GLHYDRLASE1"/>
</dbReference>
<evidence type="ECO:0000256" key="5">
    <source>
        <dbReference type="ARBA" id="ARBA00023001"/>
    </source>
</evidence>
<gene>
    <name evidence="13" type="ORF">HD841_000928</name>
</gene>
<feature type="binding site" evidence="10">
    <location>
        <position position="147"/>
    </location>
    <ligand>
        <name>substrate</name>
    </ligand>
</feature>
<sequence>MITRRKLVGAAGAGAALGLAGPVLSAPTRFDFPKAFRWGCSTAAYQIEGAAREDGRGESIWDVYARTPGKVKNGDTGDVSCDGYHRYREDAQLIRDLGAGAYRLSIAWPRIFPEGKGTINQKGLDHYSRVIDDLLEKGIEPHVTLFHWDLPTALRNGWRARDTAMAFADYAAVVARTYSDRVGHFMTVNEIQSFIDNGYGAGTHAPGMQLGTAELNQARHHALLAHGLGVRAIRANARRPVQVGWAENVVTPVPVVETPEHVVAAQKALRRLNATITGAILTGRYAADMNMPPVVAAGDMAIISSPIDFVALNVYSPIYVRSAPEVAEGYAIVPRPLGFPTMGLDWLTVGPEAAYWAARHVSEVWKPRSLFISENGCPGADTLVDGRVEDTDRIMFLRAYLSNVQRAVAEGYPLHGYFVWSLLDNFEWSEGYTKRFGIHYVDYATQRRIPKRSAQWYRELIRRGTLV</sequence>
<evidence type="ECO:0000256" key="7">
    <source>
        <dbReference type="ARBA" id="ARBA00023295"/>
    </source>
</evidence>
<keyword evidence="7 11" id="KW-0326">Glycosidase</keyword>
<evidence type="ECO:0000313" key="14">
    <source>
        <dbReference type="Proteomes" id="UP000517753"/>
    </source>
</evidence>
<dbReference type="Gene3D" id="3.20.20.80">
    <property type="entry name" value="Glycosidases"/>
    <property type="match status" value="1"/>
</dbReference>
<comment type="similarity">
    <text evidence="2 11">Belongs to the glycosyl hydrolase 1 family.</text>
</comment>
<dbReference type="PANTHER" id="PTHR10353:SF36">
    <property type="entry name" value="LP05116P"/>
    <property type="match status" value="1"/>
</dbReference>
<name>A0A7Y9FKY9_9SPHN</name>
<dbReference type="AlphaFoldDB" id="A0A7Y9FKY9"/>
<dbReference type="Proteomes" id="UP000517753">
    <property type="component" value="Unassembled WGS sequence"/>
</dbReference>
<feature type="binding site" evidence="10">
    <location>
        <position position="420"/>
    </location>
    <ligand>
        <name>substrate</name>
    </ligand>
</feature>
<dbReference type="EC" id="3.2.1.21" evidence="3 11"/>
<dbReference type="InterPro" id="IPR001360">
    <property type="entry name" value="Glyco_hydro_1"/>
</dbReference>
<feature type="binding site" evidence="10">
    <location>
        <position position="189"/>
    </location>
    <ligand>
        <name>substrate</name>
    </ligand>
</feature>
<dbReference type="GO" id="GO:0030245">
    <property type="term" value="P:cellulose catabolic process"/>
    <property type="evidence" value="ECO:0007669"/>
    <property type="project" value="UniProtKB-KW"/>
</dbReference>
<dbReference type="FunFam" id="3.20.20.80:FF:000004">
    <property type="entry name" value="Beta-glucosidase 6-phospho-beta-glucosidase"/>
    <property type="match status" value="1"/>
</dbReference>
<accession>A0A7Y9FKY9</accession>
<dbReference type="EMBL" id="JACCBY010000001">
    <property type="protein sequence ID" value="NYD89159.1"/>
    <property type="molecule type" value="Genomic_DNA"/>
</dbReference>
<keyword evidence="6" id="KW-0119">Carbohydrate metabolism</keyword>
<dbReference type="InterPro" id="IPR017736">
    <property type="entry name" value="Glyco_hydro_1_beta-glucosidase"/>
</dbReference>
<evidence type="ECO:0000256" key="8">
    <source>
        <dbReference type="ARBA" id="ARBA00023326"/>
    </source>
</evidence>
<proteinExistence type="inferred from homology"/>
<feature type="active site" description="Proton donor" evidence="9">
    <location>
        <position position="190"/>
    </location>
</feature>
<comment type="caution">
    <text evidence="13">The sequence shown here is derived from an EMBL/GenBank/DDBJ whole genome shotgun (WGS) entry which is preliminary data.</text>
</comment>
<evidence type="ECO:0000256" key="3">
    <source>
        <dbReference type="ARBA" id="ARBA00012744"/>
    </source>
</evidence>
<feature type="signal peptide" evidence="12">
    <location>
        <begin position="1"/>
        <end position="25"/>
    </location>
</feature>
<dbReference type="InterPro" id="IPR033132">
    <property type="entry name" value="GH_1_N_CS"/>
</dbReference>
<evidence type="ECO:0000256" key="12">
    <source>
        <dbReference type="SAM" id="SignalP"/>
    </source>
</evidence>
<dbReference type="NCBIfam" id="TIGR03356">
    <property type="entry name" value="BGL"/>
    <property type="match status" value="1"/>
</dbReference>
<evidence type="ECO:0000256" key="1">
    <source>
        <dbReference type="ARBA" id="ARBA00000448"/>
    </source>
</evidence>
<reference evidence="13 14" key="2">
    <citation type="submission" date="2020-08" db="EMBL/GenBank/DDBJ databases">
        <title>The Agave Microbiome: Exploring the role of microbial communities in plant adaptations to desert environments.</title>
        <authorList>
            <person name="Partida-Martinez L.P."/>
        </authorList>
    </citation>
    <scope>NUCLEOTIDE SEQUENCE [LARGE SCALE GENOMIC DNA]</scope>
    <source>
        <strain evidence="13 14">AS2.3</strain>
    </source>
</reference>
<feature type="active site" description="Nucleophile" evidence="9">
    <location>
        <position position="374"/>
    </location>
</feature>
<dbReference type="PROSITE" id="PS00653">
    <property type="entry name" value="GLYCOSYL_HYDROL_F1_2"/>
    <property type="match status" value="1"/>
</dbReference>
<dbReference type="GO" id="GO:0005829">
    <property type="term" value="C:cytosol"/>
    <property type="evidence" value="ECO:0007669"/>
    <property type="project" value="TreeGrafter"/>
</dbReference>
<evidence type="ECO:0000256" key="6">
    <source>
        <dbReference type="ARBA" id="ARBA00023277"/>
    </source>
</evidence>
<keyword evidence="4 11" id="KW-0378">Hydrolase</keyword>
<protein>
    <recommendedName>
        <fullName evidence="3 11">Beta-glucosidase</fullName>
        <ecNumber evidence="3 11">3.2.1.21</ecNumber>
    </recommendedName>
</protein>
<feature type="binding site" evidence="10">
    <location>
        <position position="46"/>
    </location>
    <ligand>
        <name>substrate</name>
    </ligand>
</feature>
<evidence type="ECO:0000313" key="13">
    <source>
        <dbReference type="EMBL" id="NYD89159.1"/>
    </source>
</evidence>
<evidence type="ECO:0000256" key="10">
    <source>
        <dbReference type="PIRSR" id="PIRSR617736-2"/>
    </source>
</evidence>
<keyword evidence="8" id="KW-0624">Polysaccharide degradation</keyword>
<organism evidence="13 14">
    <name type="scientific">Sphingomonas melonis</name>
    <dbReference type="NCBI Taxonomy" id="152682"/>
    <lineage>
        <taxon>Bacteria</taxon>
        <taxon>Pseudomonadati</taxon>
        <taxon>Pseudomonadota</taxon>
        <taxon>Alphaproteobacteria</taxon>
        <taxon>Sphingomonadales</taxon>
        <taxon>Sphingomonadaceae</taxon>
        <taxon>Sphingomonas</taxon>
    </lineage>
</organism>
<feature type="binding site" evidence="10">
    <location>
        <position position="315"/>
    </location>
    <ligand>
        <name>substrate</name>
    </ligand>
</feature>
<evidence type="ECO:0000256" key="9">
    <source>
        <dbReference type="PIRSR" id="PIRSR617736-1"/>
    </source>
</evidence>
<keyword evidence="12" id="KW-0732">Signal</keyword>
<feature type="chain" id="PRO_5031099770" description="Beta-glucosidase" evidence="12">
    <location>
        <begin position="26"/>
        <end position="467"/>
    </location>
</feature>
<feature type="binding site" evidence="10">
    <location>
        <begin position="427"/>
        <end position="428"/>
    </location>
    <ligand>
        <name>substrate</name>
    </ligand>
</feature>
<dbReference type="RefSeq" id="WP_179507659.1">
    <property type="nucleotide sequence ID" value="NZ_JACCBY010000001.1"/>
</dbReference>
<reference evidence="13 14" key="1">
    <citation type="submission" date="2020-07" db="EMBL/GenBank/DDBJ databases">
        <authorList>
            <person name="Partida-Martinez L."/>
            <person name="Huntemann M."/>
            <person name="Clum A."/>
            <person name="Wang J."/>
            <person name="Palaniappan K."/>
            <person name="Ritter S."/>
            <person name="Chen I.-M."/>
            <person name="Stamatis D."/>
            <person name="Reddy T."/>
            <person name="O'Malley R."/>
            <person name="Daum C."/>
            <person name="Shapiro N."/>
            <person name="Ivanova N."/>
            <person name="Kyrpides N."/>
            <person name="Woyke T."/>
        </authorList>
    </citation>
    <scope>NUCLEOTIDE SEQUENCE [LARGE SCALE GENOMIC DNA]</scope>
    <source>
        <strain evidence="13 14">AS2.3</strain>
    </source>
</reference>
<dbReference type="SUPFAM" id="SSF51445">
    <property type="entry name" value="(Trans)glycosidases"/>
    <property type="match status" value="1"/>
</dbReference>
<comment type="catalytic activity">
    <reaction evidence="1 11">
        <text>Hydrolysis of terminal, non-reducing beta-D-glucosyl residues with release of beta-D-glucose.</text>
        <dbReference type="EC" id="3.2.1.21"/>
    </reaction>
</comment>
<dbReference type="GO" id="GO:0008422">
    <property type="term" value="F:beta-glucosidase activity"/>
    <property type="evidence" value="ECO:0007669"/>
    <property type="project" value="UniProtKB-EC"/>
</dbReference>
<evidence type="ECO:0000256" key="4">
    <source>
        <dbReference type="ARBA" id="ARBA00022801"/>
    </source>
</evidence>
<evidence type="ECO:0000256" key="2">
    <source>
        <dbReference type="ARBA" id="ARBA00010838"/>
    </source>
</evidence>
<keyword evidence="5" id="KW-0136">Cellulose degradation</keyword>
<dbReference type="PROSITE" id="PS51318">
    <property type="entry name" value="TAT"/>
    <property type="match status" value="1"/>
</dbReference>
<evidence type="ECO:0000256" key="11">
    <source>
        <dbReference type="RuleBase" id="RU361175"/>
    </source>
</evidence>
<dbReference type="Pfam" id="PF00232">
    <property type="entry name" value="Glyco_hydro_1"/>
    <property type="match status" value="1"/>
</dbReference>